<accession>D8Q5K6</accession>
<feature type="transmembrane region" description="Helical" evidence="9">
    <location>
        <begin position="43"/>
        <end position="71"/>
    </location>
</feature>
<evidence type="ECO:0000256" key="6">
    <source>
        <dbReference type="ARBA" id="ARBA00022692"/>
    </source>
</evidence>
<feature type="transmembrane region" description="Helical" evidence="9">
    <location>
        <begin position="18"/>
        <end position="37"/>
    </location>
</feature>
<comment type="cofactor">
    <cofactor evidence="1 9">
        <name>Mg(2+)</name>
        <dbReference type="ChEBI" id="CHEBI:18420"/>
    </cofactor>
</comment>
<comment type="catalytic activity">
    <reaction evidence="9">
        <text>an all-trans-polyprenyl diphosphate + 4-hydroxybenzoate = a 4-hydroxy-3-(all-trans-polyprenyl)benzoate + diphosphate</text>
        <dbReference type="Rhea" id="RHEA:44504"/>
        <dbReference type="Rhea" id="RHEA-COMP:9514"/>
        <dbReference type="Rhea" id="RHEA-COMP:9564"/>
        <dbReference type="ChEBI" id="CHEBI:17879"/>
        <dbReference type="ChEBI" id="CHEBI:33019"/>
        <dbReference type="ChEBI" id="CHEBI:58914"/>
        <dbReference type="ChEBI" id="CHEBI:78396"/>
        <dbReference type="EC" id="2.5.1.39"/>
    </reaction>
</comment>
<dbReference type="CDD" id="cd13959">
    <property type="entry name" value="PT_UbiA_COQ2"/>
    <property type="match status" value="1"/>
</dbReference>
<feature type="transmembrane region" description="Helical" evidence="9">
    <location>
        <begin position="158"/>
        <end position="179"/>
    </location>
</feature>
<evidence type="ECO:0000256" key="5">
    <source>
        <dbReference type="ARBA" id="ARBA00022679"/>
    </source>
</evidence>
<evidence type="ECO:0000256" key="7">
    <source>
        <dbReference type="ARBA" id="ARBA00022989"/>
    </source>
</evidence>
<keyword evidence="11" id="KW-1185">Reference proteome</keyword>
<dbReference type="OMA" id="QVARCRV"/>
<keyword evidence="5 9" id="KW-0808">Transferase</keyword>
<comment type="similarity">
    <text evidence="4 9">Belongs to the UbiA prenyltransferase family.</text>
</comment>
<dbReference type="InterPro" id="IPR039653">
    <property type="entry name" value="Prenyltransferase"/>
</dbReference>
<dbReference type="AlphaFoldDB" id="D8Q5K6"/>
<dbReference type="UniPathway" id="UPA00232"/>
<keyword evidence="9" id="KW-0831">Ubiquinone biosynthesis</keyword>
<dbReference type="EC" id="2.5.1.39" evidence="9"/>
<protein>
    <recommendedName>
        <fullName evidence="9">4-hydroxybenzoate polyprenyltransferase, mitochondrial</fullName>
        <shortName evidence="9">4-HB polyprenyltransferase</shortName>
        <ecNumber evidence="9">2.5.1.39</ecNumber>
    </recommendedName>
    <alternativeName>
        <fullName evidence="9">Para-hydroxybenzoate--polyprenyltransferase</fullName>
        <shortName evidence="9">PHB:PPT</shortName>
        <shortName evidence="9">PHB:polyprenyltransferase</shortName>
    </alternativeName>
</protein>
<dbReference type="FunFam" id="1.20.120.1780:FF:000001">
    <property type="entry name" value="4-hydroxybenzoate octaprenyltransferase"/>
    <property type="match status" value="1"/>
</dbReference>
<organism evidence="11">
    <name type="scientific">Schizophyllum commune (strain H4-8 / FGSC 9210)</name>
    <name type="common">Split gill fungus</name>
    <dbReference type="NCBI Taxonomy" id="578458"/>
    <lineage>
        <taxon>Eukaryota</taxon>
        <taxon>Fungi</taxon>
        <taxon>Dikarya</taxon>
        <taxon>Basidiomycota</taxon>
        <taxon>Agaricomycotina</taxon>
        <taxon>Agaricomycetes</taxon>
        <taxon>Agaricomycetidae</taxon>
        <taxon>Agaricales</taxon>
        <taxon>Schizophyllaceae</taxon>
        <taxon>Schizophyllum</taxon>
    </lineage>
</organism>
<dbReference type="InterPro" id="IPR000537">
    <property type="entry name" value="UbiA_prenyltransferase"/>
</dbReference>
<keyword evidence="6 9" id="KW-0812">Transmembrane</keyword>
<dbReference type="InterPro" id="IPR006370">
    <property type="entry name" value="HB_polyprenyltransferase-like"/>
</dbReference>
<dbReference type="STRING" id="578458.D8Q5K6"/>
<dbReference type="GO" id="GO:0008299">
    <property type="term" value="P:isoprenoid biosynthetic process"/>
    <property type="evidence" value="ECO:0007669"/>
    <property type="project" value="UniProtKB-UniRule"/>
</dbReference>
<keyword evidence="9" id="KW-0999">Mitochondrion inner membrane</keyword>
<dbReference type="GO" id="GO:0006744">
    <property type="term" value="P:ubiquinone biosynthetic process"/>
    <property type="evidence" value="ECO:0007669"/>
    <property type="project" value="UniProtKB-UniRule"/>
</dbReference>
<feature type="transmembrane region" description="Helical" evidence="9">
    <location>
        <begin position="213"/>
        <end position="232"/>
    </location>
</feature>
<name>D8Q5K6_SCHCM</name>
<reference evidence="10 11" key="1">
    <citation type="journal article" date="2010" name="Nat. Biotechnol.">
        <title>Genome sequence of the model mushroom Schizophyllum commune.</title>
        <authorList>
            <person name="Ohm R.A."/>
            <person name="de Jong J.F."/>
            <person name="Lugones L.G."/>
            <person name="Aerts A."/>
            <person name="Kothe E."/>
            <person name="Stajich J.E."/>
            <person name="de Vries R.P."/>
            <person name="Record E."/>
            <person name="Levasseur A."/>
            <person name="Baker S.E."/>
            <person name="Bartholomew K.A."/>
            <person name="Coutinho P.M."/>
            <person name="Erdmann S."/>
            <person name="Fowler T.J."/>
            <person name="Gathman A.C."/>
            <person name="Lombard V."/>
            <person name="Henrissat B."/>
            <person name="Knabe N."/>
            <person name="Kuees U."/>
            <person name="Lilly W.W."/>
            <person name="Lindquist E."/>
            <person name="Lucas S."/>
            <person name="Magnuson J.K."/>
            <person name="Piumi F."/>
            <person name="Raudaskoski M."/>
            <person name="Salamov A."/>
            <person name="Schmutz J."/>
            <person name="Schwarze F.W.M.R."/>
            <person name="vanKuyk P.A."/>
            <person name="Horton J.S."/>
            <person name="Grigoriev I.V."/>
            <person name="Woesten H.A.B."/>
        </authorList>
    </citation>
    <scope>NUCLEOTIDE SEQUENCE [LARGE SCALE GENOMIC DNA]</scope>
    <source>
        <strain evidence="11">H4-8 / FGSC 9210</strain>
    </source>
</reference>
<evidence type="ECO:0000256" key="8">
    <source>
        <dbReference type="ARBA" id="ARBA00023136"/>
    </source>
</evidence>
<dbReference type="Proteomes" id="UP000007431">
    <property type="component" value="Unassembled WGS sequence"/>
</dbReference>
<dbReference type="InParanoid" id="D8Q5K6"/>
<feature type="transmembrane region" description="Helical" evidence="9">
    <location>
        <begin position="119"/>
        <end position="137"/>
    </location>
</feature>
<sequence>MNGPFVDAVLDLTRVRKYAGTLLIFWPFAWAMSMVARRLEISVAAYAMSILYGLIASFLLRTAGVIWNDIVDRDIDKHVERTKTRPLASGRMSVQAAFALLAANLAILLVALWPMNKPTWDYGLIATFIYPGIYPLMKRVTYWPQAWLGLAMNVGIPMAWTAYSQTVSASAFILAAGTWSWTMWYDTIYACQDKKDDAQVGVMSTALLFGGNIRPVLAVLAGSFAASLALAGVANEQGVLYYAISVAGGIAYLLHLTTSVDVDDPKSCGKVFYNSGVWLGALIYAGTLADYLAAALCPHTVSVTW</sequence>
<keyword evidence="7 9" id="KW-1133">Transmembrane helix</keyword>
<dbReference type="InterPro" id="IPR044878">
    <property type="entry name" value="UbiA_sf"/>
</dbReference>
<feature type="transmembrane region" description="Helical" evidence="9">
    <location>
        <begin position="92"/>
        <end position="113"/>
    </location>
</feature>
<dbReference type="PANTHER" id="PTHR11048">
    <property type="entry name" value="PRENYLTRANSFERASES"/>
    <property type="match status" value="1"/>
</dbReference>
<evidence type="ECO:0000256" key="3">
    <source>
        <dbReference type="ARBA" id="ARBA00005179"/>
    </source>
</evidence>
<evidence type="ECO:0000313" key="11">
    <source>
        <dbReference type="Proteomes" id="UP000007431"/>
    </source>
</evidence>
<evidence type="ECO:0000256" key="9">
    <source>
        <dbReference type="HAMAP-Rule" id="MF_03189"/>
    </source>
</evidence>
<dbReference type="VEuPathDB" id="FungiDB:SCHCODRAFT_02667661"/>
<dbReference type="PROSITE" id="PS00943">
    <property type="entry name" value="UBIA"/>
    <property type="match status" value="1"/>
</dbReference>
<dbReference type="GO" id="GO:0005886">
    <property type="term" value="C:plasma membrane"/>
    <property type="evidence" value="ECO:0007669"/>
    <property type="project" value="TreeGrafter"/>
</dbReference>
<dbReference type="Gene3D" id="1.20.120.1780">
    <property type="entry name" value="UbiA prenyltransferase"/>
    <property type="match status" value="1"/>
</dbReference>
<dbReference type="HOGENOM" id="CLU_034879_3_0_1"/>
<dbReference type="GO" id="GO:0005743">
    <property type="term" value="C:mitochondrial inner membrane"/>
    <property type="evidence" value="ECO:0007669"/>
    <property type="project" value="UniProtKB-SubCell"/>
</dbReference>
<dbReference type="HAMAP" id="MF_01635">
    <property type="entry name" value="UbiA"/>
    <property type="match status" value="1"/>
</dbReference>
<comment type="pathway">
    <text evidence="3">Secondary metabolite biosynthesis.</text>
</comment>
<dbReference type="eggNOG" id="KOG1381">
    <property type="taxonomic scope" value="Eukaryota"/>
</dbReference>
<keyword evidence="9" id="KW-0414">Isoprene biosynthesis</keyword>
<keyword evidence="9" id="KW-0496">Mitochondrion</keyword>
<feature type="transmembrane region" description="Helical" evidence="9">
    <location>
        <begin position="239"/>
        <end position="257"/>
    </location>
</feature>
<feature type="transmembrane region" description="Helical" evidence="9">
    <location>
        <begin position="277"/>
        <end position="297"/>
    </location>
</feature>
<keyword evidence="8 9" id="KW-0472">Membrane</keyword>
<evidence type="ECO:0000256" key="4">
    <source>
        <dbReference type="ARBA" id="ARBA00005985"/>
    </source>
</evidence>
<evidence type="ECO:0000256" key="2">
    <source>
        <dbReference type="ARBA" id="ARBA00004141"/>
    </source>
</evidence>
<dbReference type="InterPro" id="IPR030470">
    <property type="entry name" value="UbiA_prenylTrfase_CS"/>
</dbReference>
<gene>
    <name evidence="10" type="ORF">SCHCODRAFT_82332</name>
</gene>
<proteinExistence type="inferred from homology"/>
<dbReference type="EMBL" id="GL377306">
    <property type="protein sequence ID" value="EFI96982.1"/>
    <property type="molecule type" value="Genomic_DNA"/>
</dbReference>
<comment type="function">
    <text evidence="9">Catalyzes the prenylation of para-hydroxybenzoate (PHB) with an all-trans polyprenyl group. Mediates the second step in the final reaction sequence of coenzyme Q (CoQ) biosynthesis, which is the condensation of the polyisoprenoid side chain with PHB, generating the first membrane-bound Q intermediate.</text>
</comment>
<dbReference type="FunFam" id="1.10.357.140:FF:000008">
    <property type="entry name" value="4-hydroxybenzoate octaprenyltransferase"/>
    <property type="match status" value="1"/>
</dbReference>
<dbReference type="Gene3D" id="1.10.357.140">
    <property type="entry name" value="UbiA prenyltransferase"/>
    <property type="match status" value="1"/>
</dbReference>
<comment type="subcellular location">
    <subcellularLocation>
        <location evidence="2">Membrane</location>
        <topology evidence="2">Multi-pass membrane protein</topology>
    </subcellularLocation>
    <subcellularLocation>
        <location evidence="9">Mitochondrion inner membrane</location>
        <topology evidence="9">Multi-pass membrane protein</topology>
        <orientation evidence="9">Matrix side</orientation>
    </subcellularLocation>
</comment>
<dbReference type="Pfam" id="PF01040">
    <property type="entry name" value="UbiA"/>
    <property type="match status" value="1"/>
</dbReference>
<evidence type="ECO:0000313" key="10">
    <source>
        <dbReference type="EMBL" id="EFI96982.1"/>
    </source>
</evidence>
<dbReference type="PANTHER" id="PTHR11048:SF28">
    <property type="entry name" value="4-HYDROXYBENZOATE POLYPRENYLTRANSFERASE, MITOCHONDRIAL"/>
    <property type="match status" value="1"/>
</dbReference>
<comment type="pathway">
    <text evidence="9">Cofactor biosynthesis; ubiquinone biosynthesis.</text>
</comment>
<dbReference type="GO" id="GO:0008412">
    <property type="term" value="F:4-hydroxybenzoate polyprenyltransferase activity"/>
    <property type="evidence" value="ECO:0007669"/>
    <property type="project" value="UniProtKB-EC"/>
</dbReference>
<evidence type="ECO:0000256" key="1">
    <source>
        <dbReference type="ARBA" id="ARBA00001946"/>
    </source>
</evidence>